<keyword evidence="2" id="KW-1185">Reference proteome</keyword>
<evidence type="ECO:0000313" key="3">
    <source>
        <dbReference type="WBParaSite" id="MBELARI_LOCUS2401"/>
    </source>
</evidence>
<dbReference type="WBParaSite" id="MBELARI_LOCUS2401">
    <property type="protein sequence ID" value="MBELARI_LOCUS2401"/>
    <property type="gene ID" value="MBELARI_LOCUS2401"/>
</dbReference>
<feature type="transmembrane region" description="Helical" evidence="1">
    <location>
        <begin position="86"/>
        <end position="107"/>
    </location>
</feature>
<accession>A0AAF3F6B1</accession>
<feature type="transmembrane region" description="Helical" evidence="1">
    <location>
        <begin position="119"/>
        <end position="143"/>
    </location>
</feature>
<evidence type="ECO:0000313" key="2">
    <source>
        <dbReference type="Proteomes" id="UP000887575"/>
    </source>
</evidence>
<keyword evidence="1" id="KW-0812">Transmembrane</keyword>
<name>A0AAF3F6B1_9BILA</name>
<proteinExistence type="predicted"/>
<dbReference type="Proteomes" id="UP000887575">
    <property type="component" value="Unassembled WGS sequence"/>
</dbReference>
<protein>
    <submittedName>
        <fullName evidence="3">Uncharacterized protein</fullName>
    </submittedName>
</protein>
<sequence length="147" mass="16618">MNVDGRRTPWTRDGAPAVLASIFSLVFLLLPLIPIITACNEEKHYSNRPRYKRRFMSGSAMTGGSRSRTYTKKEYDDCLQRQMYRWAFYGAYVALWMIACTMTFIAYQTMRASQQSRTLKIVVGSVLPIAVVLGTGLAIGLTLESFN</sequence>
<dbReference type="AlphaFoldDB" id="A0AAF3F6B1"/>
<organism evidence="2 3">
    <name type="scientific">Mesorhabditis belari</name>
    <dbReference type="NCBI Taxonomy" id="2138241"/>
    <lineage>
        <taxon>Eukaryota</taxon>
        <taxon>Metazoa</taxon>
        <taxon>Ecdysozoa</taxon>
        <taxon>Nematoda</taxon>
        <taxon>Chromadorea</taxon>
        <taxon>Rhabditida</taxon>
        <taxon>Rhabditina</taxon>
        <taxon>Rhabditomorpha</taxon>
        <taxon>Rhabditoidea</taxon>
        <taxon>Rhabditidae</taxon>
        <taxon>Mesorhabditinae</taxon>
        <taxon>Mesorhabditis</taxon>
    </lineage>
</organism>
<keyword evidence="1" id="KW-1133">Transmembrane helix</keyword>
<evidence type="ECO:0000256" key="1">
    <source>
        <dbReference type="SAM" id="Phobius"/>
    </source>
</evidence>
<feature type="transmembrane region" description="Helical" evidence="1">
    <location>
        <begin position="15"/>
        <end position="36"/>
    </location>
</feature>
<reference evidence="3" key="1">
    <citation type="submission" date="2024-02" db="UniProtKB">
        <authorList>
            <consortium name="WormBaseParasite"/>
        </authorList>
    </citation>
    <scope>IDENTIFICATION</scope>
</reference>
<keyword evidence="1" id="KW-0472">Membrane</keyword>